<dbReference type="AlphaFoldDB" id="A0A7Y6NKH3"/>
<keyword evidence="2" id="KW-1185">Reference proteome</keyword>
<protein>
    <submittedName>
        <fullName evidence="1">Uncharacterized protein</fullName>
    </submittedName>
</protein>
<proteinExistence type="predicted"/>
<accession>A0A7Y6NKH3</accession>
<dbReference type="EMBL" id="JABWMJ010000001">
    <property type="protein sequence ID" value="NUZ04769.1"/>
    <property type="molecule type" value="Genomic_DNA"/>
</dbReference>
<comment type="caution">
    <text evidence="1">The sequence shown here is derived from an EMBL/GenBank/DDBJ whole genome shotgun (WGS) entry which is preliminary data.</text>
</comment>
<evidence type="ECO:0000313" key="2">
    <source>
        <dbReference type="Proteomes" id="UP000529637"/>
    </source>
</evidence>
<gene>
    <name evidence="1" type="ORF">HQN59_03250</name>
</gene>
<dbReference type="RefSeq" id="WP_176065966.1">
    <property type="nucleotide sequence ID" value="NZ_JABWMJ010000001.1"/>
</dbReference>
<name>A0A7Y6NKH3_9BURK</name>
<reference evidence="1 2" key="1">
    <citation type="submission" date="2020-06" db="EMBL/GenBank/DDBJ databases">
        <title>Schlegella sp. ID0723 isolated from air conditioner.</title>
        <authorList>
            <person name="Kim D.Y."/>
            <person name="Kim D.-U."/>
        </authorList>
    </citation>
    <scope>NUCLEOTIDE SEQUENCE [LARGE SCALE GENOMIC DNA]</scope>
    <source>
        <strain evidence="1 2">ID0723</strain>
    </source>
</reference>
<dbReference type="Proteomes" id="UP000529637">
    <property type="component" value="Unassembled WGS sequence"/>
</dbReference>
<organism evidence="1 2">
    <name type="scientific">Piscinibacter koreensis</name>
    <dbReference type="NCBI Taxonomy" id="2742824"/>
    <lineage>
        <taxon>Bacteria</taxon>
        <taxon>Pseudomonadati</taxon>
        <taxon>Pseudomonadota</taxon>
        <taxon>Betaproteobacteria</taxon>
        <taxon>Burkholderiales</taxon>
        <taxon>Sphaerotilaceae</taxon>
        <taxon>Piscinibacter</taxon>
    </lineage>
</organism>
<evidence type="ECO:0000313" key="1">
    <source>
        <dbReference type="EMBL" id="NUZ04769.1"/>
    </source>
</evidence>
<sequence length="57" mass="5764">MKRQPDHCCTRPVAGLAPACVVAALGSFDALEPATVVLAERPSLRGNMTSNPGAGSA</sequence>